<evidence type="ECO:0000313" key="2">
    <source>
        <dbReference type="Proteomes" id="UP000011885"/>
    </source>
</evidence>
<dbReference type="OrthoDB" id="9801369at2"/>
<dbReference type="Pfam" id="PF08713">
    <property type="entry name" value="DNA_alkylation"/>
    <property type="match status" value="1"/>
</dbReference>
<evidence type="ECO:0000313" key="1">
    <source>
        <dbReference type="EMBL" id="EMI53007.1"/>
    </source>
</evidence>
<dbReference type="Gene3D" id="1.25.10.90">
    <property type="match status" value="1"/>
</dbReference>
<dbReference type="EMBL" id="ANOH01000392">
    <property type="protein sequence ID" value="EMI53007.1"/>
    <property type="molecule type" value="Genomic_DNA"/>
</dbReference>
<accession>M5TUY6</accession>
<dbReference type="Proteomes" id="UP000011885">
    <property type="component" value="Unassembled WGS sequence"/>
</dbReference>
<name>M5TUY6_9BACT</name>
<organism evidence="1 2">
    <name type="scientific">Rhodopirellula sallentina SM41</name>
    <dbReference type="NCBI Taxonomy" id="1263870"/>
    <lineage>
        <taxon>Bacteria</taxon>
        <taxon>Pseudomonadati</taxon>
        <taxon>Planctomycetota</taxon>
        <taxon>Planctomycetia</taxon>
        <taxon>Pirellulales</taxon>
        <taxon>Pirellulaceae</taxon>
        <taxon>Rhodopirellula</taxon>
    </lineage>
</organism>
<dbReference type="RefSeq" id="WP_008686564.1">
    <property type="nucleotide sequence ID" value="NZ_ANOH01000392.1"/>
</dbReference>
<dbReference type="InterPro" id="IPR016024">
    <property type="entry name" value="ARM-type_fold"/>
</dbReference>
<dbReference type="PATRIC" id="fig|1263870.3.peg.5889"/>
<reference evidence="1 2" key="1">
    <citation type="journal article" date="2013" name="Mar. Genomics">
        <title>Expression of sulfatases in Rhodopirellula baltica and the diversity of sulfatases in the genus Rhodopirellula.</title>
        <authorList>
            <person name="Wegner C.E."/>
            <person name="Richter-Heitmann T."/>
            <person name="Klindworth A."/>
            <person name="Klockow C."/>
            <person name="Richter M."/>
            <person name="Achstetter T."/>
            <person name="Glockner F.O."/>
            <person name="Harder J."/>
        </authorList>
    </citation>
    <scope>NUCLEOTIDE SEQUENCE [LARGE SCALE GENOMIC DNA]</scope>
    <source>
        <strain evidence="1 2">SM41</strain>
    </source>
</reference>
<comment type="caution">
    <text evidence="1">The sequence shown here is derived from an EMBL/GenBank/DDBJ whole genome shotgun (WGS) entry which is preliminary data.</text>
</comment>
<dbReference type="SUPFAM" id="SSF48371">
    <property type="entry name" value="ARM repeat"/>
    <property type="match status" value="1"/>
</dbReference>
<dbReference type="AlphaFoldDB" id="M5TUY6"/>
<proteinExistence type="predicted"/>
<protein>
    <submittedName>
        <fullName evidence="1">Protein containing DUF1061</fullName>
    </submittedName>
</protein>
<dbReference type="InterPro" id="IPR014825">
    <property type="entry name" value="DNA_alkylation"/>
</dbReference>
<keyword evidence="2" id="KW-1185">Reference proteome</keyword>
<sequence length="235" mass="26800">MPTKRDVLAWLRENADERGIEHWKRRPQTLKSYGIGLTRLRKYAKQIGRDHKLAQSLWKSDVYETKVLGLLVDDPKVVTREQAEEQVDGGLASGYLAHVFASCDATLAKTPFAFELAKDWVQSKDAMRRRCGYALLYELSKRKPKGMDDAYLLERIECIRETIHDEDMWVREAMNTALMGIGKRNAVLNTAAIDAAEAIGPVDIDYGNDNDCQPLDVLKHLRSDYVQNKLFGEKK</sequence>
<dbReference type="PANTHER" id="PTHR41291">
    <property type="entry name" value="DNA ALKYLATION REPAIR PROTEIN"/>
    <property type="match status" value="1"/>
</dbReference>
<dbReference type="PANTHER" id="PTHR41291:SF1">
    <property type="entry name" value="DNA ALKYLATION REPAIR PROTEIN"/>
    <property type="match status" value="1"/>
</dbReference>
<gene>
    <name evidence="1" type="ORF">RSSM_05561</name>
</gene>